<dbReference type="Proteomes" id="UP001234585">
    <property type="component" value="Plasmid unnamed5"/>
</dbReference>
<dbReference type="PRINTS" id="PR00946">
    <property type="entry name" value="HGSCAVENGER"/>
</dbReference>
<dbReference type="RefSeq" id="WP_064334823.1">
    <property type="nucleotide sequence ID" value="NZ_CP132307.1"/>
</dbReference>
<dbReference type="InterPro" id="IPR036163">
    <property type="entry name" value="HMA_dom_sf"/>
</dbReference>
<keyword evidence="1" id="KW-0479">Metal-binding</keyword>
<dbReference type="PANTHER" id="PTHR46594:SF4">
    <property type="entry name" value="P-TYPE CATION-TRANSPORTING ATPASE"/>
    <property type="match status" value="1"/>
</dbReference>
<evidence type="ECO:0000259" key="3">
    <source>
        <dbReference type="PROSITE" id="PS50846"/>
    </source>
</evidence>
<evidence type="ECO:0000313" key="5">
    <source>
        <dbReference type="Proteomes" id="UP001234585"/>
    </source>
</evidence>
<dbReference type="CDD" id="cd00371">
    <property type="entry name" value="HMA"/>
    <property type="match status" value="1"/>
</dbReference>
<dbReference type="PROSITE" id="PS01047">
    <property type="entry name" value="HMA_1"/>
    <property type="match status" value="1"/>
</dbReference>
<proteinExistence type="predicted"/>
<reference evidence="4 5" key="1">
    <citation type="submission" date="2023-08" db="EMBL/GenBank/DDBJ databases">
        <title>Pathogen: clinical or host-associated sample.</title>
        <authorList>
            <person name="Hergert J."/>
            <person name="Casey R."/>
            <person name="Wagner J."/>
            <person name="Young E.L."/>
            <person name="Oakeson K.F."/>
        </authorList>
    </citation>
    <scope>NUCLEOTIDE SEQUENCE [LARGE SCALE GENOMIC DNA]</scope>
    <source>
        <strain evidence="4 5">1760953</strain>
        <plasmid evidence="4 5">unnamed5</plasmid>
    </source>
</reference>
<dbReference type="GO" id="GO:0005507">
    <property type="term" value="F:copper ion binding"/>
    <property type="evidence" value="ECO:0007669"/>
    <property type="project" value="InterPro"/>
</dbReference>
<dbReference type="PANTHER" id="PTHR46594">
    <property type="entry name" value="P-TYPE CATION-TRANSPORTING ATPASE"/>
    <property type="match status" value="1"/>
</dbReference>
<accession>A0AA50CQZ4</accession>
<dbReference type="InterPro" id="IPR006122">
    <property type="entry name" value="HMA_Cu_ion-bd"/>
</dbReference>
<dbReference type="Pfam" id="PF00403">
    <property type="entry name" value="HMA"/>
    <property type="match status" value="1"/>
</dbReference>
<dbReference type="NCBIfam" id="TIGR00003">
    <property type="entry name" value="copper ion binding protein"/>
    <property type="match status" value="1"/>
</dbReference>
<organism evidence="4 5">
    <name type="scientific">Shinella sumterensis</name>
    <dbReference type="NCBI Taxonomy" id="1967501"/>
    <lineage>
        <taxon>Bacteria</taxon>
        <taxon>Pseudomonadati</taxon>
        <taxon>Pseudomonadota</taxon>
        <taxon>Alphaproteobacteria</taxon>
        <taxon>Hyphomicrobiales</taxon>
        <taxon>Rhizobiaceae</taxon>
        <taxon>Shinella</taxon>
    </lineage>
</organism>
<geneLocation type="plasmid" evidence="4 5">
    <name>unnamed5</name>
</geneLocation>
<keyword evidence="5" id="KW-1185">Reference proteome</keyword>
<evidence type="ECO:0000313" key="4">
    <source>
        <dbReference type="EMBL" id="WLS01176.1"/>
    </source>
</evidence>
<dbReference type="SUPFAM" id="SSF55008">
    <property type="entry name" value="HMA, heavy metal-associated domain"/>
    <property type="match status" value="1"/>
</dbReference>
<evidence type="ECO:0000256" key="1">
    <source>
        <dbReference type="ARBA" id="ARBA00022723"/>
    </source>
</evidence>
<keyword evidence="2" id="KW-0186">Copper</keyword>
<sequence length="73" mass="7707">MTSSLTTIDLKIEGMDCGHCISTVEKAVHALPGIEEVKVSLSDNNAIISFDAALTSQDAIVEAVEDAGYDVPR</sequence>
<keyword evidence="4" id="KW-0614">Plasmid</keyword>
<dbReference type="Gene3D" id="3.30.70.100">
    <property type="match status" value="1"/>
</dbReference>
<dbReference type="InterPro" id="IPR006121">
    <property type="entry name" value="HMA_dom"/>
</dbReference>
<evidence type="ECO:0000256" key="2">
    <source>
        <dbReference type="ARBA" id="ARBA00023008"/>
    </source>
</evidence>
<dbReference type="EMBL" id="CP132307">
    <property type="protein sequence ID" value="WLS01176.1"/>
    <property type="molecule type" value="Genomic_DNA"/>
</dbReference>
<dbReference type="FunFam" id="3.30.70.100:FF:000033">
    <property type="entry name" value="Copper-transporting ATPase HMA5"/>
    <property type="match status" value="1"/>
</dbReference>
<feature type="domain" description="HMA" evidence="3">
    <location>
        <begin position="6"/>
        <end position="72"/>
    </location>
</feature>
<name>A0AA50CQZ4_9HYPH</name>
<protein>
    <submittedName>
        <fullName evidence="4">Copper ion binding protein</fullName>
    </submittedName>
</protein>
<dbReference type="PROSITE" id="PS50846">
    <property type="entry name" value="HMA_2"/>
    <property type="match status" value="1"/>
</dbReference>
<dbReference type="AlphaFoldDB" id="A0AA50CQZ4"/>
<dbReference type="InterPro" id="IPR017969">
    <property type="entry name" value="Heavy-metal-associated_CS"/>
</dbReference>
<dbReference type="InterPro" id="IPR001802">
    <property type="entry name" value="MerP/CopZ"/>
</dbReference>
<gene>
    <name evidence="4" type="ORF">Q9313_27035</name>
</gene>